<sequence length="361" mass="36030">MSAPTLNPVVTGPPAPEPGGRRGQRALAWTGGVVGAAMIALCAVQVADLFATSTESRDHDYPAAEVVELAADGAVVVDVGGDEQVLVTEHRRTGFGGSVYTANRTANDGSSRLAIENVCDRQWWSVSCEAGLTVTVPVGTAVVVRSTFGDITVSDIAGPIEARTEDGRVTVVDADGDVVASSDSGDVQVDGVRGNLTASTSHGAVEVARVSGDVVARSNSGDVTVDGGRQVAASTSDGAVAVTAARGAVTATSGSGDVDVEDVTGDVEARSSDGGVTVRSVSGHVRANSGSGRVLVGAARGDVEATSSDGAVTVHGPAEPVALTIATNDGRTTVEGPTDPTASRTVVIRSGSGNVAYLGPR</sequence>
<organism evidence="3 4">
    <name type="scientific">Cellulomonas chengniuliangii</name>
    <dbReference type="NCBI Taxonomy" id="2968084"/>
    <lineage>
        <taxon>Bacteria</taxon>
        <taxon>Bacillati</taxon>
        <taxon>Actinomycetota</taxon>
        <taxon>Actinomycetes</taxon>
        <taxon>Micrococcales</taxon>
        <taxon>Cellulomonadaceae</taxon>
        <taxon>Cellulomonas</taxon>
    </lineage>
</organism>
<dbReference type="PANTHER" id="PTHR34094:SF1">
    <property type="entry name" value="PROTEIN FAM185A"/>
    <property type="match status" value="1"/>
</dbReference>
<feature type="region of interest" description="Disordered" evidence="1">
    <location>
        <begin position="1"/>
        <end position="22"/>
    </location>
</feature>
<dbReference type="Pfam" id="PF13349">
    <property type="entry name" value="DUF4097"/>
    <property type="match status" value="1"/>
</dbReference>
<name>A0ABY5L0T2_9CELL</name>
<evidence type="ECO:0000313" key="3">
    <source>
        <dbReference type="EMBL" id="UUI75025.1"/>
    </source>
</evidence>
<feature type="domain" description="DUF4097" evidence="2">
    <location>
        <begin position="214"/>
        <end position="336"/>
    </location>
</feature>
<evidence type="ECO:0000259" key="2">
    <source>
        <dbReference type="Pfam" id="PF13349"/>
    </source>
</evidence>
<protein>
    <submittedName>
        <fullName evidence="3">DUF4097 domain-containing protein</fullName>
    </submittedName>
</protein>
<reference evidence="3 4" key="1">
    <citation type="submission" date="2022-07" db="EMBL/GenBank/DDBJ databases">
        <title>Novel species in genus cellulomonas.</title>
        <authorList>
            <person name="Ye L."/>
        </authorList>
    </citation>
    <scope>NUCLEOTIDE SEQUENCE [LARGE SCALE GENOMIC DNA]</scope>
    <source>
        <strain evidence="4">zg-Y338</strain>
    </source>
</reference>
<dbReference type="EMBL" id="CP101988">
    <property type="protein sequence ID" value="UUI75025.1"/>
    <property type="molecule type" value="Genomic_DNA"/>
</dbReference>
<dbReference type="Proteomes" id="UP001316189">
    <property type="component" value="Chromosome"/>
</dbReference>
<dbReference type="PANTHER" id="PTHR34094">
    <property type="match status" value="1"/>
</dbReference>
<proteinExistence type="predicted"/>
<evidence type="ECO:0000256" key="1">
    <source>
        <dbReference type="SAM" id="MobiDB-lite"/>
    </source>
</evidence>
<gene>
    <name evidence="3" type="ORF">NP064_14785</name>
</gene>
<accession>A0ABY5L0T2</accession>
<dbReference type="RefSeq" id="WP_227570092.1">
    <property type="nucleotide sequence ID" value="NZ_CP101988.1"/>
</dbReference>
<keyword evidence="4" id="KW-1185">Reference proteome</keyword>
<evidence type="ECO:0000313" key="4">
    <source>
        <dbReference type="Proteomes" id="UP001316189"/>
    </source>
</evidence>
<dbReference type="InterPro" id="IPR025164">
    <property type="entry name" value="Toastrack_DUF4097"/>
</dbReference>